<gene>
    <name evidence="7" type="ORF">QCA50_001570</name>
</gene>
<dbReference type="Proteomes" id="UP001385951">
    <property type="component" value="Unassembled WGS sequence"/>
</dbReference>
<feature type="region of interest" description="Disordered" evidence="5">
    <location>
        <begin position="64"/>
        <end position="189"/>
    </location>
</feature>
<dbReference type="GO" id="GO:0060255">
    <property type="term" value="P:regulation of macromolecule metabolic process"/>
    <property type="evidence" value="ECO:0007669"/>
    <property type="project" value="UniProtKB-ARBA"/>
</dbReference>
<dbReference type="EMBL" id="JASBNA010000002">
    <property type="protein sequence ID" value="KAK7694384.1"/>
    <property type="molecule type" value="Genomic_DNA"/>
</dbReference>
<keyword evidence="8" id="KW-1185">Reference proteome</keyword>
<comment type="similarity">
    <text evidence="1">Belongs to the peptidase C48 family.</text>
</comment>
<organism evidence="7 8">
    <name type="scientific">Cerrena zonata</name>
    <dbReference type="NCBI Taxonomy" id="2478898"/>
    <lineage>
        <taxon>Eukaryota</taxon>
        <taxon>Fungi</taxon>
        <taxon>Dikarya</taxon>
        <taxon>Basidiomycota</taxon>
        <taxon>Agaricomycotina</taxon>
        <taxon>Agaricomycetes</taxon>
        <taxon>Polyporales</taxon>
        <taxon>Cerrenaceae</taxon>
        <taxon>Cerrena</taxon>
    </lineage>
</organism>
<dbReference type="AlphaFoldDB" id="A0AAW0GTL3"/>
<dbReference type="PANTHER" id="PTHR12606">
    <property type="entry name" value="SENTRIN/SUMO-SPECIFIC PROTEASE"/>
    <property type="match status" value="1"/>
</dbReference>
<dbReference type="GO" id="GO:0005634">
    <property type="term" value="C:nucleus"/>
    <property type="evidence" value="ECO:0007669"/>
    <property type="project" value="TreeGrafter"/>
</dbReference>
<feature type="domain" description="Ubiquitin-like protease family profile" evidence="6">
    <location>
        <begin position="389"/>
        <end position="566"/>
    </location>
</feature>
<evidence type="ECO:0000256" key="4">
    <source>
        <dbReference type="ARBA" id="ARBA00022807"/>
    </source>
</evidence>
<evidence type="ECO:0000256" key="2">
    <source>
        <dbReference type="ARBA" id="ARBA00022670"/>
    </source>
</evidence>
<keyword evidence="2" id="KW-0645">Protease</keyword>
<dbReference type="PANTHER" id="PTHR12606:SF141">
    <property type="entry name" value="GH15225P-RELATED"/>
    <property type="match status" value="1"/>
</dbReference>
<dbReference type="GO" id="GO:0016926">
    <property type="term" value="P:protein desumoylation"/>
    <property type="evidence" value="ECO:0007669"/>
    <property type="project" value="TreeGrafter"/>
</dbReference>
<dbReference type="GO" id="GO:0080090">
    <property type="term" value="P:regulation of primary metabolic process"/>
    <property type="evidence" value="ECO:0007669"/>
    <property type="project" value="UniProtKB-ARBA"/>
</dbReference>
<comment type="caution">
    <text evidence="7">The sequence shown here is derived from an EMBL/GenBank/DDBJ whole genome shotgun (WGS) entry which is preliminary data.</text>
</comment>
<dbReference type="InterPro" id="IPR038765">
    <property type="entry name" value="Papain-like_cys_pep_sf"/>
</dbReference>
<evidence type="ECO:0000259" key="6">
    <source>
        <dbReference type="PROSITE" id="PS50600"/>
    </source>
</evidence>
<name>A0AAW0GTL3_9APHY</name>
<accession>A0AAW0GTL3</accession>
<dbReference type="GO" id="GO:0006508">
    <property type="term" value="P:proteolysis"/>
    <property type="evidence" value="ECO:0007669"/>
    <property type="project" value="UniProtKB-KW"/>
</dbReference>
<proteinExistence type="inferred from homology"/>
<dbReference type="SUPFAM" id="SSF54001">
    <property type="entry name" value="Cysteine proteinases"/>
    <property type="match status" value="1"/>
</dbReference>
<dbReference type="Pfam" id="PF02902">
    <property type="entry name" value="Peptidase_C48"/>
    <property type="match status" value="1"/>
</dbReference>
<evidence type="ECO:0000313" key="7">
    <source>
        <dbReference type="EMBL" id="KAK7694384.1"/>
    </source>
</evidence>
<dbReference type="InterPro" id="IPR003653">
    <property type="entry name" value="Peptidase_C48_C"/>
</dbReference>
<protein>
    <recommendedName>
        <fullName evidence="6">Ubiquitin-like protease family profile domain-containing protein</fullName>
    </recommendedName>
</protein>
<evidence type="ECO:0000313" key="8">
    <source>
        <dbReference type="Proteomes" id="UP001385951"/>
    </source>
</evidence>
<dbReference type="PROSITE" id="PS50600">
    <property type="entry name" value="ULP_PROTEASE"/>
    <property type="match status" value="1"/>
</dbReference>
<keyword evidence="3" id="KW-0378">Hydrolase</keyword>
<feature type="compositionally biased region" description="Low complexity" evidence="5">
    <location>
        <begin position="101"/>
        <end position="111"/>
    </location>
</feature>
<dbReference type="Gene3D" id="3.40.395.10">
    <property type="entry name" value="Adenoviral Proteinase, Chain A"/>
    <property type="match status" value="1"/>
</dbReference>
<feature type="compositionally biased region" description="Basic and acidic residues" evidence="5">
    <location>
        <begin position="297"/>
        <end position="308"/>
    </location>
</feature>
<evidence type="ECO:0000256" key="1">
    <source>
        <dbReference type="ARBA" id="ARBA00005234"/>
    </source>
</evidence>
<evidence type="ECO:0000256" key="5">
    <source>
        <dbReference type="SAM" id="MobiDB-lite"/>
    </source>
</evidence>
<sequence length="600" mass="68699">MNPLKRPATEELLPLRARKAARRPYVTYPAQQVESGALLERWCALGTMGFELFKETYHALTKGWKNADDDTDTTPTRTTPPNPTHPTVSNMAPPPPPPPKRIISSKPSFKPHTQQPVAGPSQPPQRTKRSGPPPGRTSNGSDRSVPISAFNDTGAGGSKEKKDETRFYAGLPSPPMSSSAPSSRHSSDFLTASSLRSDLDAAFEKMENDLKRREGMQKFRGRKHIYHNEHKKKVAENVVQLHDEMDEMTTRLYKLKRASGYGGDYDEFKDWLSYSKKIAEVEAGRPLSPSRSFANLREPRSAESNRRHSDDLDFVRRALWRAKRTQETAPLPHIFTPSLDQLNVLRKSKDAEIDRRLRPELPTAMGEEDAAKVKALLCKRGVIASCGREQVNDRDISRLRPGQWLNDEIINFYGQMILSRSEGGKENAGKAVKGQRSPLNAHYFNTFFWTKLTQDGYQKARLAKWTKKIDIFSKDVILIPINHGNAHWTAATINFRKKRIEFYDSMGTCRDYVYQHLRDYLNSEHQDKKKKPFDFTGWENYWMDEIPQQENGYDCGVFTCQFLESLSRGEEVFAFQQRHMPYLRNRMILEIGHAKFLDHP</sequence>
<evidence type="ECO:0000256" key="3">
    <source>
        <dbReference type="ARBA" id="ARBA00022801"/>
    </source>
</evidence>
<feature type="region of interest" description="Disordered" evidence="5">
    <location>
        <begin position="288"/>
        <end position="308"/>
    </location>
</feature>
<dbReference type="GO" id="GO:0016929">
    <property type="term" value="F:deSUMOylase activity"/>
    <property type="evidence" value="ECO:0007669"/>
    <property type="project" value="TreeGrafter"/>
</dbReference>
<dbReference type="FunFam" id="3.40.395.10:FF:000001">
    <property type="entry name" value="Sentrin-specific protease 1"/>
    <property type="match status" value="1"/>
</dbReference>
<keyword evidence="4" id="KW-0788">Thiol protease</keyword>
<reference evidence="7 8" key="1">
    <citation type="submission" date="2022-09" db="EMBL/GenBank/DDBJ databases">
        <authorList>
            <person name="Palmer J.M."/>
        </authorList>
    </citation>
    <scope>NUCLEOTIDE SEQUENCE [LARGE SCALE GENOMIC DNA]</scope>
    <source>
        <strain evidence="7 8">DSM 7382</strain>
    </source>
</reference>